<evidence type="ECO:0000313" key="2">
    <source>
        <dbReference type="EMBL" id="MEN7546891.1"/>
    </source>
</evidence>
<feature type="compositionally biased region" description="Basic residues" evidence="1">
    <location>
        <begin position="313"/>
        <end position="323"/>
    </location>
</feature>
<feature type="region of interest" description="Disordered" evidence="1">
    <location>
        <begin position="313"/>
        <end position="337"/>
    </location>
</feature>
<organism evidence="2 3">
    <name type="scientific">Rapidithrix thailandica</name>
    <dbReference type="NCBI Taxonomy" id="413964"/>
    <lineage>
        <taxon>Bacteria</taxon>
        <taxon>Pseudomonadati</taxon>
        <taxon>Bacteroidota</taxon>
        <taxon>Cytophagia</taxon>
        <taxon>Cytophagales</taxon>
        <taxon>Flammeovirgaceae</taxon>
        <taxon>Rapidithrix</taxon>
    </lineage>
</organism>
<accession>A0AAW9S820</accession>
<evidence type="ECO:0000313" key="3">
    <source>
        <dbReference type="Proteomes" id="UP001403385"/>
    </source>
</evidence>
<feature type="compositionally biased region" description="Basic and acidic residues" evidence="1">
    <location>
        <begin position="324"/>
        <end position="337"/>
    </location>
</feature>
<comment type="caution">
    <text evidence="2">The sequence shown here is derived from an EMBL/GenBank/DDBJ whole genome shotgun (WGS) entry which is preliminary data.</text>
</comment>
<proteinExistence type="predicted"/>
<keyword evidence="3" id="KW-1185">Reference proteome</keyword>
<dbReference type="EMBL" id="JBDKWZ010000001">
    <property type="protein sequence ID" value="MEN7546891.1"/>
    <property type="molecule type" value="Genomic_DNA"/>
</dbReference>
<dbReference type="NCBIfam" id="TIGR03519">
    <property type="entry name" value="T9SS_PorP_fam"/>
    <property type="match status" value="1"/>
</dbReference>
<name>A0AAW9S820_9BACT</name>
<dbReference type="AlphaFoldDB" id="A0AAW9S820"/>
<protein>
    <submittedName>
        <fullName evidence="2">PorP/SprF family type IX secretion system membrane protein</fullName>
    </submittedName>
</protein>
<dbReference type="InterPro" id="IPR019861">
    <property type="entry name" value="PorP/SprF_Bacteroidetes"/>
</dbReference>
<dbReference type="Pfam" id="PF11751">
    <property type="entry name" value="PorP_SprF"/>
    <property type="match status" value="1"/>
</dbReference>
<gene>
    <name evidence="2" type="ORF">AAG747_03155</name>
</gene>
<evidence type="ECO:0000256" key="1">
    <source>
        <dbReference type="SAM" id="MobiDB-lite"/>
    </source>
</evidence>
<sequence>MKRILQLLTLVSLVAIGNVSGQQLPVYSQYFMNPYLYNPSFVGSNDYTELNITHRQQWVGIEDAPVTNAINLQVPTAGRLSFGMSAYSDKSVLLRNSSLLLSMGYELPLERGVDHYIKFGMSIGGGMNRFDMDAIGEVNDPALINVINTNYYMDGQFGLHYRYKNLTLGFALPKLFQSKAVSEDPFNQVKFEQFQEKIFTASYKFEVVPNVLTVEPHMIYRTGSRSHSKLEGVAVATLKDLVWLGGGYRENYGATAFAGVKVKDFLKVGYAYEFARPQQTSFGNGTHELQINMAFGKKKVRDNELRYKRNRPVVKRAPKPNLKKKNEPKKPKENELLTEEHDIVDNIEEAAEGQEEIVAEEPVSETATEEVEANEVEEVAADPQLAAIDELKSELGEDSVQIRYRIDDVKDLKVGNYIIVGAFKEYKYALDYKGKVSAKMPYSGIGYMSDKQFYYVYAFKSGSLENLKKLYKRVLSYPEFKEAWIMITKNKE</sequence>
<reference evidence="2 3" key="1">
    <citation type="submission" date="2024-04" db="EMBL/GenBank/DDBJ databases">
        <title>Novel genus in family Flammeovirgaceae.</title>
        <authorList>
            <person name="Nguyen T.H."/>
            <person name="Vuong T.Q."/>
            <person name="Le H."/>
            <person name="Kim S.-G."/>
        </authorList>
    </citation>
    <scope>NUCLEOTIDE SEQUENCE [LARGE SCALE GENOMIC DNA]</scope>
    <source>
        <strain evidence="2 3">JCM 23209</strain>
    </source>
</reference>
<dbReference type="RefSeq" id="WP_346819670.1">
    <property type="nucleotide sequence ID" value="NZ_JBDKWZ010000001.1"/>
</dbReference>
<dbReference type="Proteomes" id="UP001403385">
    <property type="component" value="Unassembled WGS sequence"/>
</dbReference>